<keyword evidence="2" id="KW-1185">Reference proteome</keyword>
<organism evidence="1 2">
    <name type="scientific">Hypholoma sublateritium (strain FD-334 SS-4)</name>
    <dbReference type="NCBI Taxonomy" id="945553"/>
    <lineage>
        <taxon>Eukaryota</taxon>
        <taxon>Fungi</taxon>
        <taxon>Dikarya</taxon>
        <taxon>Basidiomycota</taxon>
        <taxon>Agaricomycotina</taxon>
        <taxon>Agaricomycetes</taxon>
        <taxon>Agaricomycetidae</taxon>
        <taxon>Agaricales</taxon>
        <taxon>Agaricineae</taxon>
        <taxon>Strophariaceae</taxon>
        <taxon>Hypholoma</taxon>
    </lineage>
</organism>
<proteinExistence type="predicted"/>
<protein>
    <submittedName>
        <fullName evidence="1">Uncharacterized protein</fullName>
    </submittedName>
</protein>
<gene>
    <name evidence="1" type="ORF">HYPSUDRAFT_217986</name>
</gene>
<reference evidence="2" key="1">
    <citation type="submission" date="2014-04" db="EMBL/GenBank/DDBJ databases">
        <title>Evolutionary Origins and Diversification of the Mycorrhizal Mutualists.</title>
        <authorList>
            <consortium name="DOE Joint Genome Institute"/>
            <consortium name="Mycorrhizal Genomics Consortium"/>
            <person name="Kohler A."/>
            <person name="Kuo A."/>
            <person name="Nagy L.G."/>
            <person name="Floudas D."/>
            <person name="Copeland A."/>
            <person name="Barry K.W."/>
            <person name="Cichocki N."/>
            <person name="Veneault-Fourrey C."/>
            <person name="LaButti K."/>
            <person name="Lindquist E.A."/>
            <person name="Lipzen A."/>
            <person name="Lundell T."/>
            <person name="Morin E."/>
            <person name="Murat C."/>
            <person name="Riley R."/>
            <person name="Ohm R."/>
            <person name="Sun H."/>
            <person name="Tunlid A."/>
            <person name="Henrissat B."/>
            <person name="Grigoriev I.V."/>
            <person name="Hibbett D.S."/>
            <person name="Martin F."/>
        </authorList>
    </citation>
    <scope>NUCLEOTIDE SEQUENCE [LARGE SCALE GENOMIC DNA]</scope>
    <source>
        <strain evidence="2">FD-334 SS-4</strain>
    </source>
</reference>
<evidence type="ECO:0000313" key="2">
    <source>
        <dbReference type="Proteomes" id="UP000054270"/>
    </source>
</evidence>
<dbReference type="EMBL" id="KN817585">
    <property type="protein sequence ID" value="KJA18735.1"/>
    <property type="molecule type" value="Genomic_DNA"/>
</dbReference>
<dbReference type="STRING" id="945553.A0A0D2PEY0"/>
<dbReference type="AlphaFoldDB" id="A0A0D2PEY0"/>
<dbReference type="OMA" id="IPREAYM"/>
<accession>A0A0D2PEY0</accession>
<dbReference type="Proteomes" id="UP000054270">
    <property type="component" value="Unassembled WGS sequence"/>
</dbReference>
<sequence>MRKVNEVLERDRQMYGAMQMSDKEVNEMMETSVGYLMQSDEDIADRVRFQSLLYLSQERLAMEAGLQPASGSGSLSLAWRLALGPSVVTDIRYNKALELLHDREDYTLDESTRKIMASKTAMEYVVEFTSHLRKEGSEMGDHSFAPGRIPREAYMESVQRQASQGHVDLGALSLLVDYICPK</sequence>
<evidence type="ECO:0000313" key="1">
    <source>
        <dbReference type="EMBL" id="KJA18735.1"/>
    </source>
</evidence>
<dbReference type="OrthoDB" id="3025194at2759"/>
<name>A0A0D2PEY0_HYPSF</name>